<dbReference type="InterPro" id="IPR032808">
    <property type="entry name" value="DoxX"/>
</dbReference>
<evidence type="ECO:0008006" key="8">
    <source>
        <dbReference type="Google" id="ProtNLM"/>
    </source>
</evidence>
<evidence type="ECO:0000256" key="3">
    <source>
        <dbReference type="ARBA" id="ARBA00022989"/>
    </source>
</evidence>
<feature type="transmembrane region" description="Helical" evidence="5">
    <location>
        <begin position="12"/>
        <end position="31"/>
    </location>
</feature>
<accession>A0ABM5N1S3</accession>
<evidence type="ECO:0000313" key="7">
    <source>
        <dbReference type="Proteomes" id="UP000002875"/>
    </source>
</evidence>
<evidence type="ECO:0000313" key="6">
    <source>
        <dbReference type="EMBL" id="AFK03371.1"/>
    </source>
</evidence>
<dbReference type="Proteomes" id="UP000002875">
    <property type="component" value="Chromosome"/>
</dbReference>
<evidence type="ECO:0000256" key="5">
    <source>
        <dbReference type="SAM" id="Phobius"/>
    </source>
</evidence>
<feature type="transmembrane region" description="Helical" evidence="5">
    <location>
        <begin position="43"/>
        <end position="64"/>
    </location>
</feature>
<feature type="transmembrane region" description="Helical" evidence="5">
    <location>
        <begin position="96"/>
        <end position="117"/>
    </location>
</feature>
<dbReference type="Pfam" id="PF13564">
    <property type="entry name" value="DoxX_2"/>
    <property type="match status" value="1"/>
</dbReference>
<dbReference type="RefSeq" id="WP_015029068.1">
    <property type="nucleotide sequence ID" value="NC_018748.1"/>
</dbReference>
<keyword evidence="7" id="KW-1185">Reference proteome</keyword>
<comment type="subcellular location">
    <subcellularLocation>
        <location evidence="1">Membrane</location>
        <topology evidence="1">Multi-pass membrane protein</topology>
    </subcellularLocation>
</comment>
<feature type="transmembrane region" description="Helical" evidence="5">
    <location>
        <begin position="71"/>
        <end position="90"/>
    </location>
</feature>
<dbReference type="EMBL" id="CP002961">
    <property type="protein sequence ID" value="AFK03371.1"/>
    <property type="molecule type" value="Genomic_DNA"/>
</dbReference>
<keyword evidence="4 5" id="KW-0472">Membrane</keyword>
<protein>
    <recommendedName>
        <fullName evidence="8">DoxX family protein</fullName>
    </recommendedName>
</protein>
<evidence type="ECO:0000256" key="1">
    <source>
        <dbReference type="ARBA" id="ARBA00004141"/>
    </source>
</evidence>
<sequence>MNISKSRLYTSYGLQGIISIMFLLGATNNLLQTESAVKAATDFGYPAESVMYLGTILLISTALFAYPKTTFLGALFITAWLGGAVATHIIHKDTPGMIFAPVIFGILVWLSIWLRDVQLQGIFPMKK</sequence>
<gene>
    <name evidence="6" type="ordered locus">Emtol_2233</name>
</gene>
<reference evidence="6 7" key="1">
    <citation type="submission" date="2011-07" db="EMBL/GenBank/DDBJ databases">
        <title>The complete genome of chromosome of Emticicia oligotrophica DSM 17448.</title>
        <authorList>
            <consortium name="US DOE Joint Genome Institute (JGI-PGF)"/>
            <person name="Lucas S."/>
            <person name="Han J."/>
            <person name="Lapidus A."/>
            <person name="Bruce D."/>
            <person name="Goodwin L."/>
            <person name="Pitluck S."/>
            <person name="Peters L."/>
            <person name="Kyrpides N."/>
            <person name="Mavromatis K."/>
            <person name="Ivanova N."/>
            <person name="Ovchinnikova G."/>
            <person name="Teshima H."/>
            <person name="Detter J.C."/>
            <person name="Tapia R."/>
            <person name="Han C."/>
            <person name="Land M."/>
            <person name="Hauser L."/>
            <person name="Markowitz V."/>
            <person name="Cheng J.-F."/>
            <person name="Hugenholtz P."/>
            <person name="Woyke T."/>
            <person name="Wu D."/>
            <person name="Tindall B."/>
            <person name="Pomrenke H."/>
            <person name="Brambilla E."/>
            <person name="Klenk H.-P."/>
            <person name="Eisen J.A."/>
        </authorList>
    </citation>
    <scope>NUCLEOTIDE SEQUENCE [LARGE SCALE GENOMIC DNA]</scope>
    <source>
        <strain evidence="6 7">DSM 17448</strain>
    </source>
</reference>
<keyword evidence="2 5" id="KW-0812">Transmembrane</keyword>
<name>A0ABM5N1S3_EMTOG</name>
<organism evidence="6 7">
    <name type="scientific">Emticicia oligotrophica (strain DSM 17448 / CIP 109782 / MTCC 6937 / GPTSA100-15)</name>
    <dbReference type="NCBI Taxonomy" id="929562"/>
    <lineage>
        <taxon>Bacteria</taxon>
        <taxon>Pseudomonadati</taxon>
        <taxon>Bacteroidota</taxon>
        <taxon>Cytophagia</taxon>
        <taxon>Cytophagales</taxon>
        <taxon>Leadbetterellaceae</taxon>
        <taxon>Emticicia</taxon>
    </lineage>
</organism>
<evidence type="ECO:0000256" key="4">
    <source>
        <dbReference type="ARBA" id="ARBA00023136"/>
    </source>
</evidence>
<proteinExistence type="predicted"/>
<keyword evidence="3 5" id="KW-1133">Transmembrane helix</keyword>
<evidence type="ECO:0000256" key="2">
    <source>
        <dbReference type="ARBA" id="ARBA00022692"/>
    </source>
</evidence>